<dbReference type="PANTHER" id="PTHR38780">
    <property type="entry name" value="PROTEIN TUSC"/>
    <property type="match status" value="1"/>
</dbReference>
<dbReference type="Proteomes" id="UP000185766">
    <property type="component" value="Unassembled WGS sequence"/>
</dbReference>
<reference evidence="2 3" key="1">
    <citation type="submission" date="2016-10" db="EMBL/GenBank/DDBJ databases">
        <authorList>
            <person name="de Groot N.N."/>
        </authorList>
    </citation>
    <scope>NUCLEOTIDE SEQUENCE [LARGE SCALE GENOMIC DNA]</scope>
    <source>
        <strain evidence="2 3">JCM 19513</strain>
    </source>
</reference>
<organism evidence="2 3">
    <name type="scientific">Atopomonas hussainii</name>
    <dbReference type="NCBI Taxonomy" id="1429083"/>
    <lineage>
        <taxon>Bacteria</taxon>
        <taxon>Pseudomonadati</taxon>
        <taxon>Pseudomonadota</taxon>
        <taxon>Gammaproteobacteria</taxon>
        <taxon>Pseudomonadales</taxon>
        <taxon>Pseudomonadaceae</taxon>
        <taxon>Atopomonas</taxon>
    </lineage>
</organism>
<proteinExistence type="inferred from homology"/>
<evidence type="ECO:0000313" key="3">
    <source>
        <dbReference type="Proteomes" id="UP000185766"/>
    </source>
</evidence>
<dbReference type="RefSeq" id="WP_074869676.1">
    <property type="nucleotide sequence ID" value="NZ_FOAS01000014.1"/>
</dbReference>
<dbReference type="InterPro" id="IPR017462">
    <property type="entry name" value="Sulphur_relay_TusC/DsrF"/>
</dbReference>
<dbReference type="STRING" id="1429083.GCA_001885685_03187"/>
<gene>
    <name evidence="2" type="ORF">SAMN05216214_11454</name>
</gene>
<dbReference type="InterPro" id="IPR027396">
    <property type="entry name" value="DsrEFH-like"/>
</dbReference>
<dbReference type="NCBIfam" id="NF001238">
    <property type="entry name" value="PRK00211.1"/>
    <property type="match status" value="1"/>
</dbReference>
<dbReference type="EMBL" id="FOAS01000014">
    <property type="protein sequence ID" value="SEL56603.1"/>
    <property type="molecule type" value="Genomic_DNA"/>
</dbReference>
<evidence type="ECO:0000313" key="2">
    <source>
        <dbReference type="EMBL" id="SEL56603.1"/>
    </source>
</evidence>
<dbReference type="InterPro" id="IPR003787">
    <property type="entry name" value="Sulphur_relay_DsrE/F-like"/>
</dbReference>
<comment type="similarity">
    <text evidence="1">Belongs to the DsrF/TusC family.</text>
</comment>
<protein>
    <submittedName>
        <fullName evidence="2">tRNA 2-thiouridine synthesizing protein C</fullName>
    </submittedName>
</protein>
<keyword evidence="3" id="KW-1185">Reference proteome</keyword>
<name>A0A1H7R8T3_9GAMM</name>
<accession>A0A1H7R8T3</accession>
<dbReference type="AlphaFoldDB" id="A0A1H7R8T3"/>
<evidence type="ECO:0000256" key="1">
    <source>
        <dbReference type="ARBA" id="ARBA00005996"/>
    </source>
</evidence>
<dbReference type="SUPFAM" id="SSF75169">
    <property type="entry name" value="DsrEFH-like"/>
    <property type="match status" value="1"/>
</dbReference>
<dbReference type="Pfam" id="PF02635">
    <property type="entry name" value="DsrE"/>
    <property type="match status" value="1"/>
</dbReference>
<dbReference type="NCBIfam" id="TIGR03010">
    <property type="entry name" value="sulf_tusC_dsrF"/>
    <property type="match status" value="1"/>
</dbReference>
<dbReference type="PANTHER" id="PTHR38780:SF1">
    <property type="entry name" value="PROTEIN TUSC"/>
    <property type="match status" value="1"/>
</dbReference>
<dbReference type="Gene3D" id="3.40.1260.10">
    <property type="entry name" value="DsrEFH-like"/>
    <property type="match status" value="1"/>
</dbReference>
<sequence length="118" mass="12706">MSKSLLLVSRHAPCSGSTPRELLDIALAGGAFDLPISLLFLDDGVFQLFTPNFAALEQKNLSANLQALPMFGVEQLYVAERCLRDRGLDSTKAQPAVQCLDDAAISALYASHDLVITL</sequence>